<keyword evidence="5" id="KW-0349">Heme</keyword>
<proteinExistence type="inferred from homology"/>
<evidence type="ECO:0000313" key="7">
    <source>
        <dbReference type="Proteomes" id="UP001221898"/>
    </source>
</evidence>
<dbReference type="GO" id="GO:0005737">
    <property type="term" value="C:cytoplasm"/>
    <property type="evidence" value="ECO:0007669"/>
    <property type="project" value="TreeGrafter"/>
</dbReference>
<reference evidence="6" key="1">
    <citation type="journal article" date="2023" name="Science">
        <title>Genome structures resolve the early diversification of teleost fishes.</title>
        <authorList>
            <person name="Parey E."/>
            <person name="Louis A."/>
            <person name="Montfort J."/>
            <person name="Bouchez O."/>
            <person name="Roques C."/>
            <person name="Iampietro C."/>
            <person name="Lluch J."/>
            <person name="Castinel A."/>
            <person name="Donnadieu C."/>
            <person name="Desvignes T."/>
            <person name="Floi Bucao C."/>
            <person name="Jouanno E."/>
            <person name="Wen M."/>
            <person name="Mejri S."/>
            <person name="Dirks R."/>
            <person name="Jansen H."/>
            <person name="Henkel C."/>
            <person name="Chen W.J."/>
            <person name="Zahm M."/>
            <person name="Cabau C."/>
            <person name="Klopp C."/>
            <person name="Thompson A.W."/>
            <person name="Robinson-Rechavi M."/>
            <person name="Braasch I."/>
            <person name="Lecointre G."/>
            <person name="Bobe J."/>
            <person name="Postlethwait J.H."/>
            <person name="Berthelot C."/>
            <person name="Roest Crollius H."/>
            <person name="Guiguen Y."/>
        </authorList>
    </citation>
    <scope>NUCLEOTIDE SEQUENCE</scope>
    <source>
        <strain evidence="6">NC1722</strain>
    </source>
</reference>
<dbReference type="AlphaFoldDB" id="A0AAD7RQK7"/>
<keyword evidence="4" id="KW-0823">Tryptophan catabolism</keyword>
<dbReference type="SUPFAM" id="SSF140959">
    <property type="entry name" value="Indolic compounds 2,3-dioxygenase-like"/>
    <property type="match status" value="1"/>
</dbReference>
<dbReference type="InterPro" id="IPR037217">
    <property type="entry name" value="Trp/Indoleamine_2_3_dOase-like"/>
</dbReference>
<dbReference type="GO" id="GO:0020037">
    <property type="term" value="F:heme binding"/>
    <property type="evidence" value="ECO:0007669"/>
    <property type="project" value="InterPro"/>
</dbReference>
<dbReference type="GO" id="GO:0046872">
    <property type="term" value="F:metal ion binding"/>
    <property type="evidence" value="ECO:0007669"/>
    <property type="project" value="UniProtKB-KW"/>
</dbReference>
<dbReference type="GO" id="GO:0004833">
    <property type="term" value="F:L-tryptophan 2,3-dioxygenase activity"/>
    <property type="evidence" value="ECO:0007669"/>
    <property type="project" value="TreeGrafter"/>
</dbReference>
<dbReference type="EMBL" id="JAINUG010000192">
    <property type="protein sequence ID" value="KAJ8388636.1"/>
    <property type="molecule type" value="Genomic_DNA"/>
</dbReference>
<evidence type="ECO:0000256" key="1">
    <source>
        <dbReference type="ARBA" id="ARBA00007119"/>
    </source>
</evidence>
<evidence type="ECO:0000256" key="3">
    <source>
        <dbReference type="ARBA" id="ARBA00023004"/>
    </source>
</evidence>
<dbReference type="Pfam" id="PF01231">
    <property type="entry name" value="IDO"/>
    <property type="match status" value="1"/>
</dbReference>
<gene>
    <name evidence="6" type="ORF">AAFF_G00132010</name>
</gene>
<protein>
    <recommendedName>
        <fullName evidence="8">Indoleamine 2,3-dioxygenase</fullName>
    </recommendedName>
</protein>
<dbReference type="GO" id="GO:0019441">
    <property type="term" value="P:L-tryptophan catabolic process to kynurenine"/>
    <property type="evidence" value="ECO:0007669"/>
    <property type="project" value="InterPro"/>
</dbReference>
<dbReference type="Gene3D" id="1.20.58.480">
    <property type="match status" value="1"/>
</dbReference>
<dbReference type="PANTHER" id="PTHR28657:SF2">
    <property type="entry name" value="INDOLEAMINE 2,3-DIOXYGENASE 1"/>
    <property type="match status" value="1"/>
</dbReference>
<evidence type="ECO:0000256" key="2">
    <source>
        <dbReference type="ARBA" id="ARBA00022723"/>
    </source>
</evidence>
<dbReference type="Proteomes" id="UP001221898">
    <property type="component" value="Unassembled WGS sequence"/>
</dbReference>
<dbReference type="GO" id="GO:0034354">
    <property type="term" value="P:'de novo' NAD+ biosynthetic process from L-tryptophan"/>
    <property type="evidence" value="ECO:0007669"/>
    <property type="project" value="TreeGrafter"/>
</dbReference>
<keyword evidence="3 5" id="KW-0408">Iron</keyword>
<dbReference type="InterPro" id="IPR000898">
    <property type="entry name" value="Indolamine_dOase"/>
</dbReference>
<evidence type="ECO:0000313" key="6">
    <source>
        <dbReference type="EMBL" id="KAJ8388636.1"/>
    </source>
</evidence>
<keyword evidence="7" id="KW-1185">Reference proteome</keyword>
<name>A0AAD7RQK7_9TELE</name>
<accession>A0AAD7RQK7</accession>
<dbReference type="GO" id="GO:0033754">
    <property type="term" value="F:indoleamine 2,3-dioxygenase activity"/>
    <property type="evidence" value="ECO:0007669"/>
    <property type="project" value="TreeGrafter"/>
</dbReference>
<comment type="caution">
    <text evidence="6">The sequence shown here is derived from an EMBL/GenBank/DDBJ whole genome shotgun (WGS) entry which is preliminary data.</text>
</comment>
<sequence length="405" mass="45264">MDDRTSGVDVRAPIELRSFCVSEENGFVLTDPLTDLPEYYCAWMDLATNLTHLVQTHQLRGRVTEMPLLSAHYLKGHRELRLAHLALGIIAMGYVWQEGQDRPAKVLPKALAVPYCAVSKMLDLPPILVYADCVLANWRLRNSDGPMEIENMDTLFTVPGGDSGKGFFLVSLLVEQAACLGLQGVATVMNSMLAHDVVGIQEALAVIEDSIRRMREVFKLMHKYVDPMLFHNTVRIFFMGWRDNPSLPDGMWYEGAREEPLHLFGASASQSSSIQCFDQLLGVQYSDKNGFFMRSMRAYMPPRHRQLIDTLSSRPQLRPYVLSSASPKLRCAYNSCVSALVDLRCFHLNTVVRYITVPGSRARGASCPFSGAKAVMDMQGTSSTKALPFLKSMRDDTKLALIMGQ</sequence>
<evidence type="ECO:0000256" key="5">
    <source>
        <dbReference type="PIRSR" id="PIRSR600898-1"/>
    </source>
</evidence>
<comment type="similarity">
    <text evidence="1">Belongs to the indoleamine 2,3-dioxygenase family.</text>
</comment>
<dbReference type="PANTHER" id="PTHR28657">
    <property type="entry name" value="INDOLEAMINE 2,3-DIOXYGENASE"/>
    <property type="match status" value="1"/>
</dbReference>
<organism evidence="6 7">
    <name type="scientific">Aldrovandia affinis</name>
    <dbReference type="NCBI Taxonomy" id="143900"/>
    <lineage>
        <taxon>Eukaryota</taxon>
        <taxon>Metazoa</taxon>
        <taxon>Chordata</taxon>
        <taxon>Craniata</taxon>
        <taxon>Vertebrata</taxon>
        <taxon>Euteleostomi</taxon>
        <taxon>Actinopterygii</taxon>
        <taxon>Neopterygii</taxon>
        <taxon>Teleostei</taxon>
        <taxon>Notacanthiformes</taxon>
        <taxon>Halosauridae</taxon>
        <taxon>Aldrovandia</taxon>
    </lineage>
</organism>
<feature type="binding site" description="proximal binding residue" evidence="5">
    <location>
        <position position="347"/>
    </location>
    <ligand>
        <name>heme b</name>
        <dbReference type="ChEBI" id="CHEBI:60344"/>
    </ligand>
    <ligandPart>
        <name>Fe</name>
        <dbReference type="ChEBI" id="CHEBI:18248"/>
    </ligandPart>
</feature>
<evidence type="ECO:0008006" key="8">
    <source>
        <dbReference type="Google" id="ProtNLM"/>
    </source>
</evidence>
<keyword evidence="2 5" id="KW-0479">Metal-binding</keyword>
<evidence type="ECO:0000256" key="4">
    <source>
        <dbReference type="ARBA" id="ARBA00023079"/>
    </source>
</evidence>